<dbReference type="EMBL" id="ADBV01018239">
    <property type="protein sequence ID" value="EJW71572.1"/>
    <property type="molecule type" value="Genomic_DNA"/>
</dbReference>
<gene>
    <name evidence="3" type="ORF">WUBG_17522</name>
</gene>
<organism evidence="3 4">
    <name type="scientific">Wuchereria bancrofti</name>
    <dbReference type="NCBI Taxonomy" id="6293"/>
    <lineage>
        <taxon>Eukaryota</taxon>
        <taxon>Metazoa</taxon>
        <taxon>Ecdysozoa</taxon>
        <taxon>Nematoda</taxon>
        <taxon>Chromadorea</taxon>
        <taxon>Rhabditida</taxon>
        <taxon>Spirurina</taxon>
        <taxon>Spiruromorpha</taxon>
        <taxon>Filarioidea</taxon>
        <taxon>Onchocercidae</taxon>
        <taxon>Wuchereria</taxon>
    </lineage>
</organism>
<sequence length="100" mass="11187">MTDQFDEDTGDYPLVMPGPLWKRFKQTLADFVLLLVNKCKSSYVFDQRLMDGVIQLLTGLADSQVRAFRHTSTFIAMKLSSALVDVAFGVGGSESKEYKT</sequence>
<dbReference type="InterPro" id="IPR013721">
    <property type="entry name" value="STAG"/>
</dbReference>
<dbReference type="GO" id="GO:0008278">
    <property type="term" value="C:cohesin complex"/>
    <property type="evidence" value="ECO:0007669"/>
    <property type="project" value="TreeGrafter"/>
</dbReference>
<proteinExistence type="inferred from homology"/>
<dbReference type="GO" id="GO:0003682">
    <property type="term" value="F:chromatin binding"/>
    <property type="evidence" value="ECO:0007669"/>
    <property type="project" value="TreeGrafter"/>
</dbReference>
<evidence type="ECO:0000313" key="4">
    <source>
        <dbReference type="Proteomes" id="UP000004810"/>
    </source>
</evidence>
<comment type="similarity">
    <text evidence="1">Belongs to the SCC3 family.</text>
</comment>
<dbReference type="Proteomes" id="UP000004810">
    <property type="component" value="Unassembled WGS sequence"/>
</dbReference>
<dbReference type="InterPro" id="IPR039662">
    <property type="entry name" value="Cohesin_Scc3/SA"/>
</dbReference>
<reference evidence="4" key="1">
    <citation type="submission" date="2012-08" db="EMBL/GenBank/DDBJ databases">
        <title>The Genome Sequence of Wuchereria bancrofti.</title>
        <authorList>
            <person name="Nutman T.B."/>
            <person name="Fink D.L."/>
            <person name="Russ C."/>
            <person name="Young S."/>
            <person name="Zeng Q."/>
            <person name="Koehrsen M."/>
            <person name="Alvarado L."/>
            <person name="Berlin A."/>
            <person name="Chapman S.B."/>
            <person name="Chen Z."/>
            <person name="Freedman E."/>
            <person name="Gellesch M."/>
            <person name="Goldberg J."/>
            <person name="Griggs A."/>
            <person name="Gujja S."/>
            <person name="Heilman E.R."/>
            <person name="Heiman D."/>
            <person name="Hepburn T."/>
            <person name="Howarth C."/>
            <person name="Jen D."/>
            <person name="Larson L."/>
            <person name="Lewis B."/>
            <person name="Mehta T."/>
            <person name="Park D."/>
            <person name="Pearson M."/>
            <person name="Roberts A."/>
            <person name="Saif S."/>
            <person name="Shea T."/>
            <person name="Shenoy N."/>
            <person name="Sisk P."/>
            <person name="Stolte C."/>
            <person name="Sykes S."/>
            <person name="Walk T."/>
            <person name="White J."/>
            <person name="Yandava C."/>
            <person name="Haas B."/>
            <person name="Henn M.R."/>
            <person name="Nusbaum C."/>
            <person name="Birren B."/>
        </authorList>
    </citation>
    <scope>NUCLEOTIDE SEQUENCE [LARGE SCALE GENOMIC DNA]</scope>
    <source>
        <strain evidence="4">NA</strain>
    </source>
</reference>
<evidence type="ECO:0000259" key="2">
    <source>
        <dbReference type="Pfam" id="PF08514"/>
    </source>
</evidence>
<name>J9E3S5_WUCBA</name>
<dbReference type="GO" id="GO:0000785">
    <property type="term" value="C:chromatin"/>
    <property type="evidence" value="ECO:0007669"/>
    <property type="project" value="TreeGrafter"/>
</dbReference>
<dbReference type="PANTHER" id="PTHR11199">
    <property type="entry name" value="STROMAL ANTIGEN"/>
    <property type="match status" value="1"/>
</dbReference>
<accession>J9E3S5</accession>
<dbReference type="GO" id="GO:0005634">
    <property type="term" value="C:nucleus"/>
    <property type="evidence" value="ECO:0007669"/>
    <property type="project" value="TreeGrafter"/>
</dbReference>
<dbReference type="AlphaFoldDB" id="J9E3S5"/>
<feature type="non-terminal residue" evidence="3">
    <location>
        <position position="100"/>
    </location>
</feature>
<protein>
    <recommendedName>
        <fullName evidence="2">STAG domain-containing protein</fullName>
    </recommendedName>
</protein>
<dbReference type="PANTHER" id="PTHR11199:SF0">
    <property type="entry name" value="LD34181P-RELATED"/>
    <property type="match status" value="1"/>
</dbReference>
<dbReference type="GO" id="GO:0007062">
    <property type="term" value="P:sister chromatid cohesion"/>
    <property type="evidence" value="ECO:0007669"/>
    <property type="project" value="TreeGrafter"/>
</dbReference>
<evidence type="ECO:0000313" key="3">
    <source>
        <dbReference type="EMBL" id="EJW71572.1"/>
    </source>
</evidence>
<feature type="domain" description="STAG" evidence="2">
    <location>
        <begin position="11"/>
        <end position="90"/>
    </location>
</feature>
<dbReference type="Pfam" id="PF08514">
    <property type="entry name" value="STAG"/>
    <property type="match status" value="1"/>
</dbReference>
<evidence type="ECO:0000256" key="1">
    <source>
        <dbReference type="ARBA" id="ARBA00005486"/>
    </source>
</evidence>
<comment type="caution">
    <text evidence="3">The sequence shown here is derived from an EMBL/GenBank/DDBJ whole genome shotgun (WGS) entry which is preliminary data.</text>
</comment>